<protein>
    <submittedName>
        <fullName evidence="2">GM23936</fullName>
    </submittedName>
</protein>
<dbReference type="Proteomes" id="UP000001292">
    <property type="component" value="Unassembled WGS sequence"/>
</dbReference>
<organism evidence="3">
    <name type="scientific">Drosophila sechellia</name>
    <name type="common">Fruit fly</name>
    <dbReference type="NCBI Taxonomy" id="7238"/>
    <lineage>
        <taxon>Eukaryota</taxon>
        <taxon>Metazoa</taxon>
        <taxon>Ecdysozoa</taxon>
        <taxon>Arthropoda</taxon>
        <taxon>Hexapoda</taxon>
        <taxon>Insecta</taxon>
        <taxon>Pterygota</taxon>
        <taxon>Neoptera</taxon>
        <taxon>Endopterygota</taxon>
        <taxon>Diptera</taxon>
        <taxon>Brachycera</taxon>
        <taxon>Muscomorpha</taxon>
        <taxon>Ephydroidea</taxon>
        <taxon>Drosophilidae</taxon>
        <taxon>Drosophila</taxon>
        <taxon>Sophophora</taxon>
    </lineage>
</organism>
<feature type="region of interest" description="Disordered" evidence="1">
    <location>
        <begin position="67"/>
        <end position="122"/>
    </location>
</feature>
<evidence type="ECO:0000256" key="1">
    <source>
        <dbReference type="SAM" id="MobiDB-lite"/>
    </source>
</evidence>
<feature type="compositionally biased region" description="Acidic residues" evidence="1">
    <location>
        <begin position="94"/>
        <end position="105"/>
    </location>
</feature>
<dbReference type="HOGENOM" id="CLU_2029108_0_0_1"/>
<accession>B4HIA8</accession>
<gene>
    <name evidence="2" type="primary">Dsec\GM23936</name>
    <name evidence="2" type="ORF">Dsec_GM23936</name>
</gene>
<evidence type="ECO:0000313" key="3">
    <source>
        <dbReference type="Proteomes" id="UP000001292"/>
    </source>
</evidence>
<dbReference type="AlphaFoldDB" id="B4HIA8"/>
<dbReference type="EMBL" id="CH480815">
    <property type="protein sequence ID" value="EDW42623.1"/>
    <property type="molecule type" value="Genomic_DNA"/>
</dbReference>
<keyword evidence="3" id="KW-1185">Reference proteome</keyword>
<name>B4HIA8_DROSE</name>
<reference evidence="2 3" key="1">
    <citation type="journal article" date="2007" name="Nature">
        <title>Evolution of genes and genomes on the Drosophila phylogeny.</title>
        <authorList>
            <consortium name="Drosophila 12 Genomes Consortium"/>
            <person name="Clark A.G."/>
            <person name="Eisen M.B."/>
            <person name="Smith D.R."/>
            <person name="Bergman C.M."/>
            <person name="Oliver B."/>
            <person name="Markow T.A."/>
            <person name="Kaufman T.C."/>
            <person name="Kellis M."/>
            <person name="Gelbart W."/>
            <person name="Iyer V.N."/>
            <person name="Pollard D.A."/>
            <person name="Sackton T.B."/>
            <person name="Larracuente A.M."/>
            <person name="Singh N.D."/>
            <person name="Abad J.P."/>
            <person name="Abt D.N."/>
            <person name="Adryan B."/>
            <person name="Aguade M."/>
            <person name="Akashi H."/>
            <person name="Anderson W.W."/>
            <person name="Aquadro C.F."/>
            <person name="Ardell D.H."/>
            <person name="Arguello R."/>
            <person name="Artieri C.G."/>
            <person name="Barbash D.A."/>
            <person name="Barker D."/>
            <person name="Barsanti P."/>
            <person name="Batterham P."/>
            <person name="Batzoglou S."/>
            <person name="Begun D."/>
            <person name="Bhutkar A."/>
            <person name="Blanco E."/>
            <person name="Bosak S.A."/>
            <person name="Bradley R.K."/>
            <person name="Brand A.D."/>
            <person name="Brent M.R."/>
            <person name="Brooks A.N."/>
            <person name="Brown R.H."/>
            <person name="Butlin R.K."/>
            <person name="Caggese C."/>
            <person name="Calvi B.R."/>
            <person name="Bernardo de Carvalho A."/>
            <person name="Caspi A."/>
            <person name="Castrezana S."/>
            <person name="Celniker S.E."/>
            <person name="Chang J.L."/>
            <person name="Chapple C."/>
            <person name="Chatterji S."/>
            <person name="Chinwalla A."/>
            <person name="Civetta A."/>
            <person name="Clifton S.W."/>
            <person name="Comeron J.M."/>
            <person name="Costello J.C."/>
            <person name="Coyne J.A."/>
            <person name="Daub J."/>
            <person name="David R.G."/>
            <person name="Delcher A.L."/>
            <person name="Delehaunty K."/>
            <person name="Do C.B."/>
            <person name="Ebling H."/>
            <person name="Edwards K."/>
            <person name="Eickbush T."/>
            <person name="Evans J.D."/>
            <person name="Filipski A."/>
            <person name="Findeiss S."/>
            <person name="Freyhult E."/>
            <person name="Fulton L."/>
            <person name="Fulton R."/>
            <person name="Garcia A.C."/>
            <person name="Gardiner A."/>
            <person name="Garfield D.A."/>
            <person name="Garvin B.E."/>
            <person name="Gibson G."/>
            <person name="Gilbert D."/>
            <person name="Gnerre S."/>
            <person name="Godfrey J."/>
            <person name="Good R."/>
            <person name="Gotea V."/>
            <person name="Gravely B."/>
            <person name="Greenberg A.J."/>
            <person name="Griffiths-Jones S."/>
            <person name="Gross S."/>
            <person name="Guigo R."/>
            <person name="Gustafson E.A."/>
            <person name="Haerty W."/>
            <person name="Hahn M.W."/>
            <person name="Halligan D.L."/>
            <person name="Halpern A.L."/>
            <person name="Halter G.M."/>
            <person name="Han M.V."/>
            <person name="Heger A."/>
            <person name="Hillier L."/>
            <person name="Hinrichs A.S."/>
            <person name="Holmes I."/>
            <person name="Hoskins R.A."/>
            <person name="Hubisz M.J."/>
            <person name="Hultmark D."/>
            <person name="Huntley M.A."/>
            <person name="Jaffe D.B."/>
            <person name="Jagadeeshan S."/>
            <person name="Jeck W.R."/>
            <person name="Johnson J."/>
            <person name="Jones C.D."/>
            <person name="Jordan W.C."/>
            <person name="Karpen G.H."/>
            <person name="Kataoka E."/>
            <person name="Keightley P.D."/>
            <person name="Kheradpour P."/>
            <person name="Kirkness E.F."/>
            <person name="Koerich L.B."/>
            <person name="Kristiansen K."/>
            <person name="Kudrna D."/>
            <person name="Kulathinal R.J."/>
            <person name="Kumar S."/>
            <person name="Kwok R."/>
            <person name="Lander E."/>
            <person name="Langley C.H."/>
            <person name="Lapoint R."/>
            <person name="Lazzaro B.P."/>
            <person name="Lee S.J."/>
            <person name="Levesque L."/>
            <person name="Li R."/>
            <person name="Lin C.F."/>
            <person name="Lin M.F."/>
            <person name="Lindblad-Toh K."/>
            <person name="Llopart A."/>
            <person name="Long M."/>
            <person name="Low L."/>
            <person name="Lozovsky E."/>
            <person name="Lu J."/>
            <person name="Luo M."/>
            <person name="Machado C.A."/>
            <person name="Makalowski W."/>
            <person name="Marzo M."/>
            <person name="Matsuda M."/>
            <person name="Matzkin L."/>
            <person name="McAllister B."/>
            <person name="McBride C.S."/>
            <person name="McKernan B."/>
            <person name="McKernan K."/>
            <person name="Mendez-Lago M."/>
            <person name="Minx P."/>
            <person name="Mollenhauer M.U."/>
            <person name="Montooth K."/>
            <person name="Mount S.M."/>
            <person name="Mu X."/>
            <person name="Myers E."/>
            <person name="Negre B."/>
            <person name="Newfeld S."/>
            <person name="Nielsen R."/>
            <person name="Noor M.A."/>
            <person name="O'Grady P."/>
            <person name="Pachter L."/>
            <person name="Papaceit M."/>
            <person name="Parisi M.J."/>
            <person name="Parisi M."/>
            <person name="Parts L."/>
            <person name="Pedersen J.S."/>
            <person name="Pesole G."/>
            <person name="Phillippy A.M."/>
            <person name="Ponting C.P."/>
            <person name="Pop M."/>
            <person name="Porcelli D."/>
            <person name="Powell J.R."/>
            <person name="Prohaska S."/>
            <person name="Pruitt K."/>
            <person name="Puig M."/>
            <person name="Quesneville H."/>
            <person name="Ram K.R."/>
            <person name="Rand D."/>
            <person name="Rasmussen M.D."/>
            <person name="Reed L.K."/>
            <person name="Reenan R."/>
            <person name="Reily A."/>
            <person name="Remington K.A."/>
            <person name="Rieger T.T."/>
            <person name="Ritchie M.G."/>
            <person name="Robin C."/>
            <person name="Rogers Y.H."/>
            <person name="Rohde C."/>
            <person name="Rozas J."/>
            <person name="Rubenfield M.J."/>
            <person name="Ruiz A."/>
            <person name="Russo S."/>
            <person name="Salzberg S.L."/>
            <person name="Sanchez-Gracia A."/>
            <person name="Saranga D.J."/>
            <person name="Sato H."/>
            <person name="Schaeffer S.W."/>
            <person name="Schatz M.C."/>
            <person name="Schlenke T."/>
            <person name="Schwartz R."/>
            <person name="Segarra C."/>
            <person name="Singh R.S."/>
            <person name="Sirot L."/>
            <person name="Sirota M."/>
            <person name="Sisneros N.B."/>
            <person name="Smith C.D."/>
            <person name="Smith T.F."/>
            <person name="Spieth J."/>
            <person name="Stage D.E."/>
            <person name="Stark A."/>
            <person name="Stephan W."/>
            <person name="Strausberg R.L."/>
            <person name="Strempel S."/>
            <person name="Sturgill D."/>
            <person name="Sutton G."/>
            <person name="Sutton G.G."/>
            <person name="Tao W."/>
            <person name="Teichmann S."/>
            <person name="Tobari Y.N."/>
            <person name="Tomimura Y."/>
            <person name="Tsolas J.M."/>
            <person name="Valente V.L."/>
            <person name="Venter E."/>
            <person name="Venter J.C."/>
            <person name="Vicario S."/>
            <person name="Vieira F.G."/>
            <person name="Vilella A.J."/>
            <person name="Villasante A."/>
            <person name="Walenz B."/>
            <person name="Wang J."/>
            <person name="Wasserman M."/>
            <person name="Watts T."/>
            <person name="Wilson D."/>
            <person name="Wilson R.K."/>
            <person name="Wing R.A."/>
            <person name="Wolfner M.F."/>
            <person name="Wong A."/>
            <person name="Wong G.K."/>
            <person name="Wu C.I."/>
            <person name="Wu G."/>
            <person name="Yamamoto D."/>
            <person name="Yang H.P."/>
            <person name="Yang S.P."/>
            <person name="Yorke J.A."/>
            <person name="Yoshida K."/>
            <person name="Zdobnov E."/>
            <person name="Zhang P."/>
            <person name="Zhang Y."/>
            <person name="Zimin A.V."/>
            <person name="Baldwin J."/>
            <person name="Abdouelleil A."/>
            <person name="Abdulkadir J."/>
            <person name="Abebe A."/>
            <person name="Abera B."/>
            <person name="Abreu J."/>
            <person name="Acer S.C."/>
            <person name="Aftuck L."/>
            <person name="Alexander A."/>
            <person name="An P."/>
            <person name="Anderson E."/>
            <person name="Anderson S."/>
            <person name="Arachi H."/>
            <person name="Azer M."/>
            <person name="Bachantsang P."/>
            <person name="Barry A."/>
            <person name="Bayul T."/>
            <person name="Berlin A."/>
            <person name="Bessette D."/>
            <person name="Bloom T."/>
            <person name="Blye J."/>
            <person name="Boguslavskiy L."/>
            <person name="Bonnet C."/>
            <person name="Boukhgalter B."/>
            <person name="Bourzgui I."/>
            <person name="Brown A."/>
            <person name="Cahill P."/>
            <person name="Channer S."/>
            <person name="Cheshatsang Y."/>
            <person name="Chuda L."/>
            <person name="Citroen M."/>
            <person name="Collymore A."/>
            <person name="Cooke P."/>
            <person name="Costello M."/>
            <person name="D'Aco K."/>
            <person name="Daza R."/>
            <person name="De Haan G."/>
            <person name="DeGray S."/>
            <person name="DeMaso C."/>
            <person name="Dhargay N."/>
            <person name="Dooley K."/>
            <person name="Dooley E."/>
            <person name="Doricent M."/>
            <person name="Dorje P."/>
            <person name="Dorjee K."/>
            <person name="Dupes A."/>
            <person name="Elong R."/>
            <person name="Falk J."/>
            <person name="Farina A."/>
            <person name="Faro S."/>
            <person name="Ferguson D."/>
            <person name="Fisher S."/>
            <person name="Foley C.D."/>
            <person name="Franke A."/>
            <person name="Friedrich D."/>
            <person name="Gadbois L."/>
            <person name="Gearin G."/>
            <person name="Gearin C.R."/>
            <person name="Giannoukos G."/>
            <person name="Goode T."/>
            <person name="Graham J."/>
            <person name="Grandbois E."/>
            <person name="Grewal S."/>
            <person name="Gyaltsen K."/>
            <person name="Hafez N."/>
            <person name="Hagos B."/>
            <person name="Hall J."/>
            <person name="Henson C."/>
            <person name="Hollinger A."/>
            <person name="Honan T."/>
            <person name="Huard M.D."/>
            <person name="Hughes L."/>
            <person name="Hurhula B."/>
            <person name="Husby M.E."/>
            <person name="Kamat A."/>
            <person name="Kanga B."/>
            <person name="Kashin S."/>
            <person name="Khazanovich D."/>
            <person name="Kisner P."/>
            <person name="Lance K."/>
            <person name="Lara M."/>
            <person name="Lee W."/>
            <person name="Lennon N."/>
            <person name="Letendre F."/>
            <person name="LeVine R."/>
            <person name="Lipovsky A."/>
            <person name="Liu X."/>
            <person name="Liu J."/>
            <person name="Liu S."/>
            <person name="Lokyitsang T."/>
            <person name="Lokyitsang Y."/>
            <person name="Lubonja R."/>
            <person name="Lui A."/>
            <person name="MacDonald P."/>
            <person name="Magnisalis V."/>
            <person name="Maru K."/>
            <person name="Matthews C."/>
            <person name="McCusker W."/>
            <person name="McDonough S."/>
            <person name="Mehta T."/>
            <person name="Meldrim J."/>
            <person name="Meneus L."/>
            <person name="Mihai O."/>
            <person name="Mihalev A."/>
            <person name="Mihova T."/>
            <person name="Mittelman R."/>
            <person name="Mlenga V."/>
            <person name="Montmayeur A."/>
            <person name="Mulrain L."/>
            <person name="Navidi A."/>
            <person name="Naylor J."/>
            <person name="Negash T."/>
            <person name="Nguyen T."/>
            <person name="Nguyen N."/>
            <person name="Nicol R."/>
            <person name="Norbu C."/>
            <person name="Norbu N."/>
            <person name="Novod N."/>
            <person name="O'Neill B."/>
            <person name="Osman S."/>
            <person name="Markiewicz E."/>
            <person name="Oyono O.L."/>
            <person name="Patti C."/>
            <person name="Phunkhang P."/>
            <person name="Pierre F."/>
            <person name="Priest M."/>
            <person name="Raghuraman S."/>
            <person name="Rege F."/>
            <person name="Reyes R."/>
            <person name="Rise C."/>
            <person name="Rogov P."/>
            <person name="Ross K."/>
            <person name="Ryan E."/>
            <person name="Settipalli S."/>
            <person name="Shea T."/>
            <person name="Sherpa N."/>
            <person name="Shi L."/>
            <person name="Shih D."/>
            <person name="Sparrow T."/>
            <person name="Spaulding J."/>
            <person name="Stalker J."/>
            <person name="Stange-Thomann N."/>
            <person name="Stavropoulos S."/>
            <person name="Stone C."/>
            <person name="Strader C."/>
            <person name="Tesfaye S."/>
            <person name="Thomson T."/>
            <person name="Thoulutsang Y."/>
            <person name="Thoulutsang D."/>
            <person name="Topham K."/>
            <person name="Topping I."/>
            <person name="Tsamla T."/>
            <person name="Vassiliev H."/>
            <person name="Vo A."/>
            <person name="Wangchuk T."/>
            <person name="Wangdi T."/>
            <person name="Weiand M."/>
            <person name="Wilkinson J."/>
            <person name="Wilson A."/>
            <person name="Yadav S."/>
            <person name="Young G."/>
            <person name="Yu Q."/>
            <person name="Zembek L."/>
            <person name="Zhong D."/>
            <person name="Zimmer A."/>
            <person name="Zwirko Z."/>
            <person name="Jaffe D.B."/>
            <person name="Alvarez P."/>
            <person name="Brockman W."/>
            <person name="Butler J."/>
            <person name="Chin C."/>
            <person name="Gnerre S."/>
            <person name="Grabherr M."/>
            <person name="Kleber M."/>
            <person name="Mauceli E."/>
            <person name="MacCallum I."/>
        </authorList>
    </citation>
    <scope>NUCLEOTIDE SEQUENCE [LARGE SCALE GENOMIC DNA]</scope>
    <source>
        <strain evidence="3">Rob3c / Tucson 14021-0248.25</strain>
    </source>
</reference>
<evidence type="ECO:0000313" key="2">
    <source>
        <dbReference type="EMBL" id="EDW42623.1"/>
    </source>
</evidence>
<proteinExistence type="predicted"/>
<sequence length="122" mass="13403">MLELCPLSARMWTKDADGNNENPLGKFIIEKATRKRSENARVSLWWWVWDGGVVPRIEICRQAASVATPGEHEKAAAATAAAGPNWFTRRNDGDGDGDDDDDDDDGLKSGGDRQVEDEDEDG</sequence>